<feature type="repeat" description="WD" evidence="3">
    <location>
        <begin position="148"/>
        <end position="188"/>
    </location>
</feature>
<evidence type="ECO:0000313" key="5">
    <source>
        <dbReference type="Proteomes" id="UP000276133"/>
    </source>
</evidence>
<dbReference type="AlphaFoldDB" id="A0A3M7P4Y9"/>
<dbReference type="InterPro" id="IPR036322">
    <property type="entry name" value="WD40_repeat_dom_sf"/>
</dbReference>
<keyword evidence="2" id="KW-0677">Repeat</keyword>
<accession>A0A3M7P4Y9</accession>
<feature type="repeat" description="WD" evidence="3">
    <location>
        <begin position="231"/>
        <end position="272"/>
    </location>
</feature>
<keyword evidence="4" id="KW-0418">Kinase</keyword>
<protein>
    <submittedName>
        <fullName evidence="4">Serine threonine kinase</fullName>
    </submittedName>
</protein>
<dbReference type="PROSITE" id="PS50082">
    <property type="entry name" value="WD_REPEATS_2"/>
    <property type="match status" value="3"/>
</dbReference>
<dbReference type="InterPro" id="IPR015943">
    <property type="entry name" value="WD40/YVTN_repeat-like_dom_sf"/>
</dbReference>
<evidence type="ECO:0000313" key="4">
    <source>
        <dbReference type="EMBL" id="RMZ94171.1"/>
    </source>
</evidence>
<dbReference type="InterPro" id="IPR001680">
    <property type="entry name" value="WD40_rpt"/>
</dbReference>
<dbReference type="InterPro" id="IPR044715">
    <property type="entry name" value="WDR86-like"/>
</dbReference>
<name>A0A3M7P4Y9_BRAPC</name>
<feature type="repeat" description="WD" evidence="3">
    <location>
        <begin position="189"/>
        <end position="230"/>
    </location>
</feature>
<evidence type="ECO:0000256" key="3">
    <source>
        <dbReference type="PROSITE-ProRule" id="PRU00221"/>
    </source>
</evidence>
<dbReference type="GO" id="GO:0016301">
    <property type="term" value="F:kinase activity"/>
    <property type="evidence" value="ECO:0007669"/>
    <property type="project" value="UniProtKB-KW"/>
</dbReference>
<dbReference type="STRING" id="10195.A0A3M7P4Y9"/>
<organism evidence="4 5">
    <name type="scientific">Brachionus plicatilis</name>
    <name type="common">Marine rotifer</name>
    <name type="synonym">Brachionus muelleri</name>
    <dbReference type="NCBI Taxonomy" id="10195"/>
    <lineage>
        <taxon>Eukaryota</taxon>
        <taxon>Metazoa</taxon>
        <taxon>Spiralia</taxon>
        <taxon>Gnathifera</taxon>
        <taxon>Rotifera</taxon>
        <taxon>Eurotatoria</taxon>
        <taxon>Monogononta</taxon>
        <taxon>Pseudotrocha</taxon>
        <taxon>Ploima</taxon>
        <taxon>Brachionidae</taxon>
        <taxon>Brachionus</taxon>
    </lineage>
</organism>
<comment type="caution">
    <text evidence="4">The sequence shown here is derived from an EMBL/GenBank/DDBJ whole genome shotgun (WGS) entry which is preliminary data.</text>
</comment>
<dbReference type="PANTHER" id="PTHR44489">
    <property type="match status" value="1"/>
</dbReference>
<dbReference type="Gene3D" id="2.130.10.10">
    <property type="entry name" value="YVTN repeat-like/Quinoprotein amine dehydrogenase"/>
    <property type="match status" value="1"/>
</dbReference>
<keyword evidence="5" id="KW-1185">Reference proteome</keyword>
<dbReference type="SUPFAM" id="SSF50978">
    <property type="entry name" value="WD40 repeat-like"/>
    <property type="match status" value="1"/>
</dbReference>
<keyword evidence="1 3" id="KW-0853">WD repeat</keyword>
<dbReference type="PROSITE" id="PS50294">
    <property type="entry name" value="WD_REPEATS_REGION"/>
    <property type="match status" value="2"/>
</dbReference>
<dbReference type="InterPro" id="IPR020472">
    <property type="entry name" value="WD40_PAC1"/>
</dbReference>
<proteinExistence type="predicted"/>
<dbReference type="Pfam" id="PF00400">
    <property type="entry name" value="WD40"/>
    <property type="match status" value="4"/>
</dbReference>
<dbReference type="PRINTS" id="PR00320">
    <property type="entry name" value="GPROTEINBRPT"/>
</dbReference>
<dbReference type="SMART" id="SM00320">
    <property type="entry name" value="WD40"/>
    <property type="match status" value="4"/>
</dbReference>
<dbReference type="EMBL" id="REGN01013242">
    <property type="protein sequence ID" value="RMZ94171.1"/>
    <property type="molecule type" value="Genomic_DNA"/>
</dbReference>
<evidence type="ECO:0000256" key="1">
    <source>
        <dbReference type="ARBA" id="ARBA00022574"/>
    </source>
</evidence>
<sequence length="329" mass="37576">QFGCYKQGSNFSLAQLTFSTDFGKIFNRCVSKIVGLNESEKILISSARENIKILNLQNQNIELKLKFCSFSLNEKKDVLIVYDTGLCCYSLSQFKIINSQTCWNTCIVALIQIEEKYVAMAFSGKNHIQIDAWTNYTTETKDHRYQLLSGHSDFVNCLCAVKNDLLISGSDDKTLKYWKISTLECINTFKGHTGSVTCIQIIANKGEFLSGSFDRTIKLWNLNTGECSETFNGHQSQINQIQLCQDEICFLSLSYDGILKQWNFKTGQCVHTMDDNKNDRISSFTVLKTENLVTGSRNGRIKIWSTNENKIEKDQKIEKKFGKKFCNFI</sequence>
<feature type="non-terminal residue" evidence="4">
    <location>
        <position position="1"/>
    </location>
</feature>
<dbReference type="OrthoDB" id="308449at2759"/>
<reference evidence="4 5" key="1">
    <citation type="journal article" date="2018" name="Sci. Rep.">
        <title>Genomic signatures of local adaptation to the degree of environmental predictability in rotifers.</title>
        <authorList>
            <person name="Franch-Gras L."/>
            <person name="Hahn C."/>
            <person name="Garcia-Roger E.M."/>
            <person name="Carmona M.J."/>
            <person name="Serra M."/>
            <person name="Gomez A."/>
        </authorList>
    </citation>
    <scope>NUCLEOTIDE SEQUENCE [LARGE SCALE GENOMIC DNA]</scope>
    <source>
        <strain evidence="4">HYR1</strain>
    </source>
</reference>
<dbReference type="Proteomes" id="UP000276133">
    <property type="component" value="Unassembled WGS sequence"/>
</dbReference>
<keyword evidence="4" id="KW-0808">Transferase</keyword>
<evidence type="ECO:0000256" key="2">
    <source>
        <dbReference type="ARBA" id="ARBA00022737"/>
    </source>
</evidence>
<dbReference type="PANTHER" id="PTHR44489:SF11">
    <property type="entry name" value="WD REPEAT DOMAIN 86"/>
    <property type="match status" value="1"/>
</dbReference>
<gene>
    <name evidence="4" type="ORF">BpHYR1_045204</name>
</gene>